<dbReference type="EMBL" id="JAUEPR010000011">
    <property type="protein sequence ID" value="KAK0479640.1"/>
    <property type="molecule type" value="Genomic_DNA"/>
</dbReference>
<protein>
    <submittedName>
        <fullName evidence="1">Uncharacterized protein</fullName>
    </submittedName>
</protein>
<organism evidence="1 2">
    <name type="scientific">Armillaria novae-zelandiae</name>
    <dbReference type="NCBI Taxonomy" id="153914"/>
    <lineage>
        <taxon>Eukaryota</taxon>
        <taxon>Fungi</taxon>
        <taxon>Dikarya</taxon>
        <taxon>Basidiomycota</taxon>
        <taxon>Agaricomycotina</taxon>
        <taxon>Agaricomycetes</taxon>
        <taxon>Agaricomycetidae</taxon>
        <taxon>Agaricales</taxon>
        <taxon>Marasmiineae</taxon>
        <taxon>Physalacriaceae</taxon>
        <taxon>Armillaria</taxon>
    </lineage>
</organism>
<evidence type="ECO:0000313" key="1">
    <source>
        <dbReference type="EMBL" id="KAK0479640.1"/>
    </source>
</evidence>
<sequence length="517" mass="58716">MPVSPRKTRSTTSALCNRTMPAPAARPAKKGRVVSTSKAKIDISPVQQLHNILTDALNTAKSLEVTLDNCAALQNVRKIALSLLDILPGGEIPIRDLKYELHHVSLVSQAHELQTNQKYDSEDEDCIQGHLMKTIMKEVVKWLPDIWLVMAEENADMDLIRKCLNLASSAADNLDEEFDCIDRLVIMNSEKKAVYDEGHFAINDYMAWMWREFLVFSAVRGSPVLAGEIINDDELYDQIFSLFRQATGGMFSASQTPPLHLTDDGIDLKNEDGHAFWDEHWTQEMKNVASNLYTERHNHRIGKFIKHPSFRQYTSLVSEYPEIKPSILSLTRERVFSDKPFIPYSDAAEIFAAASQTEDIVRLLDRLTEKDSILHTQAILIVVEYLSKISDKKLRTRALRVVEKELKISKQGALDAVNDLFPGLADAQLWLRRLRDAEDFPFDDDILHEQYHERDENLRSFAERAVVGGPLTDPNWAPPAKKSETQRDAYDCCLEEESDSSEHDLAPSIRDWALVLG</sequence>
<name>A0AA39UI01_9AGAR</name>
<keyword evidence="2" id="KW-1185">Reference proteome</keyword>
<evidence type="ECO:0000313" key="2">
    <source>
        <dbReference type="Proteomes" id="UP001175227"/>
    </source>
</evidence>
<dbReference type="AlphaFoldDB" id="A0AA39UI01"/>
<gene>
    <name evidence="1" type="ORF">IW261DRAFT_1625017</name>
</gene>
<reference evidence="1" key="1">
    <citation type="submission" date="2023-06" db="EMBL/GenBank/DDBJ databases">
        <authorList>
            <consortium name="Lawrence Berkeley National Laboratory"/>
            <person name="Ahrendt S."/>
            <person name="Sahu N."/>
            <person name="Indic B."/>
            <person name="Wong-Bajracharya J."/>
            <person name="Merenyi Z."/>
            <person name="Ke H.-M."/>
            <person name="Monk M."/>
            <person name="Kocsube S."/>
            <person name="Drula E."/>
            <person name="Lipzen A."/>
            <person name="Balint B."/>
            <person name="Henrissat B."/>
            <person name="Andreopoulos B."/>
            <person name="Martin F.M."/>
            <person name="Harder C.B."/>
            <person name="Rigling D."/>
            <person name="Ford K.L."/>
            <person name="Foster G.D."/>
            <person name="Pangilinan J."/>
            <person name="Papanicolaou A."/>
            <person name="Barry K."/>
            <person name="LaButti K."/>
            <person name="Viragh M."/>
            <person name="Koriabine M."/>
            <person name="Yan M."/>
            <person name="Riley R."/>
            <person name="Champramary S."/>
            <person name="Plett K.L."/>
            <person name="Tsai I.J."/>
            <person name="Slot J."/>
            <person name="Sipos G."/>
            <person name="Plett J."/>
            <person name="Nagy L.G."/>
            <person name="Grigoriev I.V."/>
        </authorList>
    </citation>
    <scope>NUCLEOTIDE SEQUENCE</scope>
    <source>
        <strain evidence="1">ICMP 16352</strain>
    </source>
</reference>
<comment type="caution">
    <text evidence="1">The sequence shown here is derived from an EMBL/GenBank/DDBJ whole genome shotgun (WGS) entry which is preliminary data.</text>
</comment>
<proteinExistence type="predicted"/>
<dbReference type="Proteomes" id="UP001175227">
    <property type="component" value="Unassembled WGS sequence"/>
</dbReference>
<accession>A0AA39UI01</accession>